<dbReference type="SUPFAM" id="SSF81296">
    <property type="entry name" value="E set domains"/>
    <property type="match status" value="1"/>
</dbReference>
<feature type="non-terminal residue" evidence="3">
    <location>
        <position position="1"/>
    </location>
</feature>
<evidence type="ECO:0000313" key="2">
    <source>
        <dbReference type="EMBL" id="PNX60396.1"/>
    </source>
</evidence>
<comment type="caution">
    <text evidence="3">The sequence shown here is derived from an EMBL/GenBank/DDBJ whole genome shotgun (WGS) entry which is preliminary data.</text>
</comment>
<dbReference type="InterPro" id="IPR015202">
    <property type="entry name" value="GO-like_E_set"/>
</dbReference>
<reference evidence="3 4" key="1">
    <citation type="journal article" date="2014" name="Am. J. Bot.">
        <title>Genome assembly and annotation for red clover (Trifolium pratense; Fabaceae).</title>
        <authorList>
            <person name="Istvanek J."/>
            <person name="Jaros M."/>
            <person name="Krenek A."/>
            <person name="Repkova J."/>
        </authorList>
    </citation>
    <scope>NUCLEOTIDE SEQUENCE [LARGE SCALE GENOMIC DNA]</scope>
    <source>
        <strain evidence="4">cv. Tatra</strain>
        <tissue evidence="3">Young leaves</tissue>
    </source>
</reference>
<organism evidence="3 4">
    <name type="scientific">Trifolium pratense</name>
    <name type="common">Red clover</name>
    <dbReference type="NCBI Taxonomy" id="57577"/>
    <lineage>
        <taxon>Eukaryota</taxon>
        <taxon>Viridiplantae</taxon>
        <taxon>Streptophyta</taxon>
        <taxon>Embryophyta</taxon>
        <taxon>Tracheophyta</taxon>
        <taxon>Spermatophyta</taxon>
        <taxon>Magnoliopsida</taxon>
        <taxon>eudicotyledons</taxon>
        <taxon>Gunneridae</taxon>
        <taxon>Pentapetalae</taxon>
        <taxon>rosids</taxon>
        <taxon>fabids</taxon>
        <taxon>Fabales</taxon>
        <taxon>Fabaceae</taxon>
        <taxon>Papilionoideae</taxon>
        <taxon>50 kb inversion clade</taxon>
        <taxon>NPAAA clade</taxon>
        <taxon>Hologalegina</taxon>
        <taxon>IRL clade</taxon>
        <taxon>Trifolieae</taxon>
        <taxon>Trifolium</taxon>
    </lineage>
</organism>
<protein>
    <submittedName>
        <fullName evidence="3">Galactose oxidase</fullName>
    </submittedName>
</protein>
<dbReference type="AlphaFoldDB" id="A0A2K3L165"/>
<proteinExistence type="predicted"/>
<dbReference type="Pfam" id="PF09118">
    <property type="entry name" value="GO-like_E_set"/>
    <property type="match status" value="1"/>
</dbReference>
<dbReference type="InterPro" id="IPR014756">
    <property type="entry name" value="Ig_E-set"/>
</dbReference>
<gene>
    <name evidence="3" type="ORF">L195_g028174</name>
    <name evidence="2" type="ORF">L195_g051906</name>
</gene>
<sequence length="68" mass="7385">EKECVLKDGANNVTATDEVKPTSRNVGAGGYEIEVKLPSSPFLAPPGFYLLFVVHEEIPSQGVWIQLV</sequence>
<dbReference type="InterPro" id="IPR013783">
    <property type="entry name" value="Ig-like_fold"/>
</dbReference>
<dbReference type="Proteomes" id="UP000236291">
    <property type="component" value="Unassembled WGS sequence"/>
</dbReference>
<accession>A0A2K3L165</accession>
<evidence type="ECO:0000259" key="1">
    <source>
        <dbReference type="Pfam" id="PF09118"/>
    </source>
</evidence>
<dbReference type="STRING" id="57577.A0A2K3L165"/>
<dbReference type="EMBL" id="ASHM01082667">
    <property type="protein sequence ID" value="PNX60396.1"/>
    <property type="molecule type" value="Genomic_DNA"/>
</dbReference>
<feature type="domain" description="Galactose oxidase-like Early set" evidence="1">
    <location>
        <begin position="24"/>
        <end position="66"/>
    </location>
</feature>
<evidence type="ECO:0000313" key="4">
    <source>
        <dbReference type="Proteomes" id="UP000236291"/>
    </source>
</evidence>
<evidence type="ECO:0000313" key="3">
    <source>
        <dbReference type="EMBL" id="PNX72284.1"/>
    </source>
</evidence>
<dbReference type="Gene3D" id="2.60.40.10">
    <property type="entry name" value="Immunoglobulins"/>
    <property type="match status" value="1"/>
</dbReference>
<reference evidence="3 4" key="2">
    <citation type="journal article" date="2017" name="Front. Plant Sci.">
        <title>Gene Classification and Mining of Molecular Markers Useful in Red Clover (Trifolium pratense) Breeding.</title>
        <authorList>
            <person name="Istvanek J."/>
            <person name="Dluhosova J."/>
            <person name="Dluhos P."/>
            <person name="Patkova L."/>
            <person name="Nedelnik J."/>
            <person name="Repkova J."/>
        </authorList>
    </citation>
    <scope>NUCLEOTIDE SEQUENCE [LARGE SCALE GENOMIC DNA]</scope>
    <source>
        <strain evidence="4">cv. Tatra</strain>
        <tissue evidence="3">Young leaves</tissue>
    </source>
</reference>
<dbReference type="EMBL" id="ASHM01024445">
    <property type="protein sequence ID" value="PNX72284.1"/>
    <property type="molecule type" value="Genomic_DNA"/>
</dbReference>
<name>A0A2K3L165_TRIPR</name>